<dbReference type="Proteomes" id="UP001154078">
    <property type="component" value="Chromosome 3"/>
</dbReference>
<evidence type="ECO:0000256" key="2">
    <source>
        <dbReference type="ARBA" id="ARBA00006073"/>
    </source>
</evidence>
<proteinExistence type="inferred from homology"/>
<protein>
    <recommendedName>
        <fullName evidence="6">Large ribosomal subunit protein mL43</fullName>
    </recommendedName>
</protein>
<evidence type="ECO:0000259" key="7">
    <source>
        <dbReference type="SMART" id="SM00916"/>
    </source>
</evidence>
<evidence type="ECO:0000313" key="9">
    <source>
        <dbReference type="Proteomes" id="UP001154078"/>
    </source>
</evidence>
<feature type="domain" description="Ribosomal protein/NADH dehydrogenase" evidence="7">
    <location>
        <begin position="37"/>
        <end position="110"/>
    </location>
</feature>
<dbReference type="EMBL" id="OV121134">
    <property type="protein sequence ID" value="CAH0553217.1"/>
    <property type="molecule type" value="Genomic_DNA"/>
</dbReference>
<evidence type="ECO:0000256" key="5">
    <source>
        <dbReference type="ARBA" id="ARBA00023274"/>
    </source>
</evidence>
<dbReference type="GO" id="GO:0003735">
    <property type="term" value="F:structural constituent of ribosome"/>
    <property type="evidence" value="ECO:0007669"/>
    <property type="project" value="InterPro"/>
</dbReference>
<dbReference type="InterPro" id="IPR036249">
    <property type="entry name" value="Thioredoxin-like_sf"/>
</dbReference>
<dbReference type="AlphaFoldDB" id="A0A9P0B3F2"/>
<gene>
    <name evidence="8" type="ORF">MELIAE_LOCUS5277</name>
</gene>
<accession>A0A9P0B3F2</accession>
<dbReference type="InterPro" id="IPR007741">
    <property type="entry name" value="Ribosomal_mL43/mS25/NADH_DH"/>
</dbReference>
<evidence type="ECO:0000256" key="3">
    <source>
        <dbReference type="ARBA" id="ARBA00022980"/>
    </source>
</evidence>
<dbReference type="GO" id="GO:0032543">
    <property type="term" value="P:mitochondrial translation"/>
    <property type="evidence" value="ECO:0007669"/>
    <property type="project" value="InterPro"/>
</dbReference>
<dbReference type="PANTHER" id="PTHR21396:SF2">
    <property type="entry name" value="LARGE RIBOSOMAL SUBUNIT PROTEIN ML43"/>
    <property type="match status" value="1"/>
</dbReference>
<evidence type="ECO:0000313" key="8">
    <source>
        <dbReference type="EMBL" id="CAH0553217.1"/>
    </source>
</evidence>
<dbReference type="GO" id="GO:0005762">
    <property type="term" value="C:mitochondrial large ribosomal subunit"/>
    <property type="evidence" value="ECO:0007669"/>
    <property type="project" value="TreeGrafter"/>
</dbReference>
<dbReference type="SMART" id="SM00916">
    <property type="entry name" value="L51_S25_CI-B8"/>
    <property type="match status" value="1"/>
</dbReference>
<comment type="subcellular location">
    <subcellularLocation>
        <location evidence="1">Mitochondrion</location>
    </subcellularLocation>
</comment>
<keyword evidence="3" id="KW-0689">Ribosomal protein</keyword>
<evidence type="ECO:0000256" key="6">
    <source>
        <dbReference type="ARBA" id="ARBA00035188"/>
    </source>
</evidence>
<dbReference type="PANTHER" id="PTHR21396">
    <property type="entry name" value="39S RIBOSOMAL PROTEIN L43"/>
    <property type="match status" value="1"/>
</dbReference>
<dbReference type="OrthoDB" id="88at2759"/>
<dbReference type="FunFam" id="3.40.30.10:FF:000257">
    <property type="entry name" value="39S ribosomal protein L43"/>
    <property type="match status" value="1"/>
</dbReference>
<dbReference type="SUPFAM" id="SSF52833">
    <property type="entry name" value="Thioredoxin-like"/>
    <property type="match status" value="1"/>
</dbReference>
<keyword evidence="4" id="KW-0496">Mitochondrion</keyword>
<keyword evidence="9" id="KW-1185">Reference proteome</keyword>
<sequence>MTNKSLFLKPDFIRTVSQNGVGRYITQLQRVVLKFCKNNGSSRGMRDFIESELVHFARENPGICVYLKPRRHRGPVIKAEYLNGDSQWVNCANFSNEEIIKWLNLLKSQQNDKTGIRYRKLWHTDTPSIQGPWTPYTFRDSNLNLVNFPDNALAQPFNVEETLTEQLAKALKK</sequence>
<evidence type="ECO:0000256" key="4">
    <source>
        <dbReference type="ARBA" id="ARBA00023128"/>
    </source>
</evidence>
<dbReference type="InterPro" id="IPR039927">
    <property type="entry name" value="Ribosomal_mL43"/>
</dbReference>
<comment type="similarity">
    <text evidence="2">Belongs to the mitochondrion-specific ribosomal protein mL43 family.</text>
</comment>
<keyword evidence="5" id="KW-0687">Ribonucleoprotein</keyword>
<name>A0A9P0B3F2_BRAAE</name>
<evidence type="ECO:0000256" key="1">
    <source>
        <dbReference type="ARBA" id="ARBA00004173"/>
    </source>
</evidence>
<dbReference type="Pfam" id="PF05047">
    <property type="entry name" value="L51_S25_CI-B8"/>
    <property type="match status" value="1"/>
</dbReference>
<dbReference type="Gene3D" id="3.40.30.10">
    <property type="entry name" value="Glutaredoxin"/>
    <property type="match status" value="1"/>
</dbReference>
<organism evidence="8 9">
    <name type="scientific">Brassicogethes aeneus</name>
    <name type="common">Rape pollen beetle</name>
    <name type="synonym">Meligethes aeneus</name>
    <dbReference type="NCBI Taxonomy" id="1431903"/>
    <lineage>
        <taxon>Eukaryota</taxon>
        <taxon>Metazoa</taxon>
        <taxon>Ecdysozoa</taxon>
        <taxon>Arthropoda</taxon>
        <taxon>Hexapoda</taxon>
        <taxon>Insecta</taxon>
        <taxon>Pterygota</taxon>
        <taxon>Neoptera</taxon>
        <taxon>Endopterygota</taxon>
        <taxon>Coleoptera</taxon>
        <taxon>Polyphaga</taxon>
        <taxon>Cucujiformia</taxon>
        <taxon>Nitidulidae</taxon>
        <taxon>Meligethinae</taxon>
        <taxon>Brassicogethes</taxon>
    </lineage>
</organism>
<reference evidence="8" key="1">
    <citation type="submission" date="2021-12" db="EMBL/GenBank/DDBJ databases">
        <authorList>
            <person name="King R."/>
        </authorList>
    </citation>
    <scope>NUCLEOTIDE SEQUENCE</scope>
</reference>